<evidence type="ECO:0000313" key="3">
    <source>
        <dbReference type="Proteomes" id="UP001176021"/>
    </source>
</evidence>
<keyword evidence="1" id="KW-0472">Membrane</keyword>
<reference evidence="2" key="1">
    <citation type="submission" date="2022-05" db="EMBL/GenBank/DDBJ databases">
        <title>Expanded diversity of anoxic marine methylotrophy in a Black Sea sulfate reducing microorganism.</title>
        <authorList>
            <person name="Fischer P.Q."/>
            <person name="Stams A.J.M."/>
            <person name="Villanueva L."/>
            <person name="Sousa D.Z."/>
        </authorList>
    </citation>
    <scope>NUCLEOTIDE SEQUENCE</scope>
    <source>
        <strain evidence="2">P130</strain>
    </source>
</reference>
<feature type="transmembrane region" description="Helical" evidence="1">
    <location>
        <begin position="12"/>
        <end position="29"/>
    </location>
</feature>
<feature type="transmembrane region" description="Helical" evidence="1">
    <location>
        <begin position="162"/>
        <end position="185"/>
    </location>
</feature>
<feature type="transmembrane region" description="Helical" evidence="1">
    <location>
        <begin position="36"/>
        <end position="57"/>
    </location>
</feature>
<keyword evidence="1" id="KW-0812">Transmembrane</keyword>
<dbReference type="RefSeq" id="WP_302050284.1">
    <property type="nucleotide sequence ID" value="NZ_JAMJEV010000035.1"/>
</dbReference>
<keyword evidence="1" id="KW-1133">Transmembrane helix</keyword>
<gene>
    <name evidence="2" type="ORF">M8H41_24030</name>
</gene>
<dbReference type="EMBL" id="JAMJEV010000035">
    <property type="protein sequence ID" value="MDO0825878.1"/>
    <property type="molecule type" value="Genomic_DNA"/>
</dbReference>
<feature type="transmembrane region" description="Helical" evidence="1">
    <location>
        <begin position="228"/>
        <end position="245"/>
    </location>
</feature>
<name>A0ABT8QX08_9FIRM</name>
<proteinExistence type="predicted"/>
<sequence length="295" mass="35215">MNYFWTNTIWYVLLGILTLIELIFVMVRVENRKLTIAFYLTLLGIVLHFETIIFIFMDAYAYYPMIIKNPPMPIDDMLMGNLFSQTSVSATALLVAVLNLKYYWFIIFAVMYGIIEELFLSLGIYSHNWYQTWMTVISLPIYFWVAKKMYEKIIRGIKPLFYYGYIYLGLFLPSSATLTHMFFILTRHQDFNATLFPDPVTSRFLIFWVHFHLLSIPIMLIYFLRFNFIWKALVIIALYIIYYIGYKLNLIWIKEGWFLPVSTANIFGMYLSVVILDKLYDSNRKQKHDRKSKIN</sequence>
<accession>A0ABT8QX08</accession>
<feature type="transmembrane region" description="Helical" evidence="1">
    <location>
        <begin position="257"/>
        <end position="280"/>
    </location>
</feature>
<evidence type="ECO:0000313" key="2">
    <source>
        <dbReference type="EMBL" id="MDO0825878.1"/>
    </source>
</evidence>
<protein>
    <submittedName>
        <fullName evidence="2">Uncharacterized protein</fullName>
    </submittedName>
</protein>
<organism evidence="2 3">
    <name type="scientific">Desulfosporosinus nitroreducens</name>
    <dbReference type="NCBI Taxonomy" id="2018668"/>
    <lineage>
        <taxon>Bacteria</taxon>
        <taxon>Bacillati</taxon>
        <taxon>Bacillota</taxon>
        <taxon>Clostridia</taxon>
        <taxon>Eubacteriales</taxon>
        <taxon>Desulfitobacteriaceae</taxon>
        <taxon>Desulfosporosinus</taxon>
    </lineage>
</organism>
<feature type="transmembrane region" description="Helical" evidence="1">
    <location>
        <begin position="102"/>
        <end position="124"/>
    </location>
</feature>
<comment type="caution">
    <text evidence="2">The sequence shown here is derived from an EMBL/GenBank/DDBJ whole genome shotgun (WGS) entry which is preliminary data.</text>
</comment>
<feature type="transmembrane region" description="Helical" evidence="1">
    <location>
        <begin position="205"/>
        <end position="223"/>
    </location>
</feature>
<feature type="transmembrane region" description="Helical" evidence="1">
    <location>
        <begin position="130"/>
        <end position="150"/>
    </location>
</feature>
<evidence type="ECO:0000256" key="1">
    <source>
        <dbReference type="SAM" id="Phobius"/>
    </source>
</evidence>
<dbReference type="Proteomes" id="UP001176021">
    <property type="component" value="Unassembled WGS sequence"/>
</dbReference>
<keyword evidence="3" id="KW-1185">Reference proteome</keyword>
<feature type="transmembrane region" description="Helical" evidence="1">
    <location>
        <begin position="77"/>
        <end position="95"/>
    </location>
</feature>